<dbReference type="FunFam" id="3.90.79.10:FF:000019">
    <property type="entry name" value="Thiamin pyrophosphokinase, putative"/>
    <property type="match status" value="1"/>
</dbReference>
<organism evidence="2 3">
    <name type="scientific">Batrachochytrium dendrobatidis (strain JEL423)</name>
    <dbReference type="NCBI Taxonomy" id="403673"/>
    <lineage>
        <taxon>Eukaryota</taxon>
        <taxon>Fungi</taxon>
        <taxon>Fungi incertae sedis</taxon>
        <taxon>Chytridiomycota</taxon>
        <taxon>Chytridiomycota incertae sedis</taxon>
        <taxon>Chytridiomycetes</taxon>
        <taxon>Rhizophydiales</taxon>
        <taxon>Rhizophydiales incertae sedis</taxon>
        <taxon>Batrachochytrium</taxon>
    </lineage>
</organism>
<dbReference type="PANTHER" id="PTHR13622">
    <property type="entry name" value="THIAMIN PYROPHOSPHOKINASE"/>
    <property type="match status" value="1"/>
</dbReference>
<dbReference type="VEuPathDB" id="FungiDB:BDEG_20832"/>
<accession>A0A177WAE0</accession>
<dbReference type="OrthoDB" id="10261522at2759"/>
<dbReference type="SUPFAM" id="SSF55811">
    <property type="entry name" value="Nudix"/>
    <property type="match status" value="1"/>
</dbReference>
<reference evidence="2 3" key="2">
    <citation type="submission" date="2016-05" db="EMBL/GenBank/DDBJ databases">
        <title>Lineage-specific infection strategies underlie the spectrum of fungal disease in amphibians.</title>
        <authorList>
            <person name="Cuomo C.A."/>
            <person name="Farrer R.A."/>
            <person name="James T."/>
            <person name="Longcore J."/>
            <person name="Birren B."/>
        </authorList>
    </citation>
    <scope>NUCLEOTIDE SEQUENCE [LARGE SCALE GENOMIC DNA]</scope>
    <source>
        <strain evidence="2 3">JEL423</strain>
    </source>
</reference>
<dbReference type="InterPro" id="IPR000086">
    <property type="entry name" value="NUDIX_hydrolase_dom"/>
</dbReference>
<dbReference type="GO" id="GO:0044715">
    <property type="term" value="F:8-oxo-dGDP phosphatase activity"/>
    <property type="evidence" value="ECO:0007669"/>
    <property type="project" value="UniProtKB-ARBA"/>
</dbReference>
<proteinExistence type="predicted"/>
<dbReference type="eggNOG" id="KOG4313">
    <property type="taxonomic scope" value="Eukaryota"/>
</dbReference>
<reference evidence="2 3" key="1">
    <citation type="submission" date="2006-10" db="EMBL/GenBank/DDBJ databases">
        <title>The Genome Sequence of Batrachochytrium dendrobatidis JEL423.</title>
        <authorList>
            <consortium name="The Broad Institute Genome Sequencing Platform"/>
            <person name="Birren B."/>
            <person name="Lander E."/>
            <person name="Galagan J."/>
            <person name="Cuomo C."/>
            <person name="Devon K."/>
            <person name="Jaffe D."/>
            <person name="Butler J."/>
            <person name="Alvarez P."/>
            <person name="Gnerre S."/>
            <person name="Grabherr M."/>
            <person name="Kleber M."/>
            <person name="Mauceli E."/>
            <person name="Brockman W."/>
            <person name="Young S."/>
            <person name="LaButti K."/>
            <person name="Sykes S."/>
            <person name="DeCaprio D."/>
            <person name="Crawford M."/>
            <person name="Koehrsen M."/>
            <person name="Engels R."/>
            <person name="Montgomery P."/>
            <person name="Pearson M."/>
            <person name="Howarth C."/>
            <person name="Larson L."/>
            <person name="White J."/>
            <person name="O'Leary S."/>
            <person name="Kodira C."/>
            <person name="Zeng Q."/>
            <person name="Yandava C."/>
            <person name="Alvarado L."/>
            <person name="Longcore J."/>
            <person name="James T."/>
        </authorList>
    </citation>
    <scope>NUCLEOTIDE SEQUENCE [LARGE SCALE GENOMIC DNA]</scope>
    <source>
        <strain evidence="2 3">JEL423</strain>
    </source>
</reference>
<sequence>MSASLIEIARTFNSFTSAAEKSVLFSTKQNPSTPSSKQLYIANTLVGFVPPFAIEAFSKSSYFTSTPISITLVPSLLSYQQRTHAIASMLSAWKSSGLFECLKGWRNEQYTVYGSNNEPIVAIERSAIGLFGVRSYGCHLNGYVRTVDAHHQSTIKMWVARRSYRKQTNPGMLDNIVGGGLPCGANPTANIIKESFEEAGISSDIASRAISVGVVSFWQDSSIRGYIPDTEFCYDLELDASFIPHPADGEVEEFFLWDLETVKDHLSKGEFTPEAGLVVVDFLIRHGAVHPLSEPAFLELSLLLRREFPFPGPSFV</sequence>
<feature type="domain" description="Nudix hydrolase" evidence="1">
    <location>
        <begin position="142"/>
        <end position="279"/>
    </location>
</feature>
<dbReference type="PANTHER" id="PTHR13622:SF8">
    <property type="entry name" value="THIAMIN PYROPHOSPHOKINASE 1"/>
    <property type="match status" value="1"/>
</dbReference>
<evidence type="ECO:0000313" key="2">
    <source>
        <dbReference type="EMBL" id="OAJ36682.1"/>
    </source>
</evidence>
<name>A0A177WAE0_BATDL</name>
<gene>
    <name evidence="2" type="ORF">BDEG_20832</name>
</gene>
<protein>
    <recommendedName>
        <fullName evidence="1">Nudix hydrolase domain-containing protein</fullName>
    </recommendedName>
</protein>
<dbReference type="CDD" id="cd03676">
    <property type="entry name" value="NUDIX_Tnr3_like"/>
    <property type="match status" value="1"/>
</dbReference>
<dbReference type="STRING" id="403673.A0A177WAE0"/>
<evidence type="ECO:0000313" key="3">
    <source>
        <dbReference type="Proteomes" id="UP000077115"/>
    </source>
</evidence>
<dbReference type="Gene3D" id="3.90.79.10">
    <property type="entry name" value="Nucleoside Triphosphate Pyrophosphohydrolase"/>
    <property type="match status" value="1"/>
</dbReference>
<dbReference type="Pfam" id="PF15916">
    <property type="entry name" value="DUF4743"/>
    <property type="match status" value="1"/>
</dbReference>
<dbReference type="InterPro" id="IPR031804">
    <property type="entry name" value="DUF4743"/>
</dbReference>
<dbReference type="InterPro" id="IPR015797">
    <property type="entry name" value="NUDIX_hydrolase-like_dom_sf"/>
</dbReference>
<evidence type="ECO:0000259" key="1">
    <source>
        <dbReference type="PROSITE" id="PS51462"/>
    </source>
</evidence>
<dbReference type="AlphaFoldDB" id="A0A177WAE0"/>
<dbReference type="PROSITE" id="PS51462">
    <property type="entry name" value="NUDIX"/>
    <property type="match status" value="1"/>
</dbReference>
<dbReference type="Proteomes" id="UP000077115">
    <property type="component" value="Unassembled WGS sequence"/>
</dbReference>
<dbReference type="EMBL" id="DS022300">
    <property type="protein sequence ID" value="OAJ36682.1"/>
    <property type="molecule type" value="Genomic_DNA"/>
</dbReference>